<dbReference type="EMBL" id="CAJZBQ010000060">
    <property type="protein sequence ID" value="CAG9335085.1"/>
    <property type="molecule type" value="Genomic_DNA"/>
</dbReference>
<accession>A0AAU9KLY4</accession>
<protein>
    <submittedName>
        <fullName evidence="2">Uncharacterized protein</fullName>
    </submittedName>
</protein>
<feature type="compositionally biased region" description="Basic and acidic residues" evidence="1">
    <location>
        <begin position="125"/>
        <end position="146"/>
    </location>
</feature>
<dbReference type="AlphaFoldDB" id="A0AAU9KLY4"/>
<name>A0AAU9KLY4_9CILI</name>
<dbReference type="Proteomes" id="UP001162131">
    <property type="component" value="Unassembled WGS sequence"/>
</dbReference>
<keyword evidence="3" id="KW-1185">Reference proteome</keyword>
<feature type="compositionally biased region" description="Polar residues" evidence="1">
    <location>
        <begin position="58"/>
        <end position="89"/>
    </location>
</feature>
<evidence type="ECO:0000313" key="2">
    <source>
        <dbReference type="EMBL" id="CAG9335085.1"/>
    </source>
</evidence>
<feature type="compositionally biased region" description="Polar residues" evidence="1">
    <location>
        <begin position="147"/>
        <end position="176"/>
    </location>
</feature>
<reference evidence="2" key="1">
    <citation type="submission" date="2021-09" db="EMBL/GenBank/DDBJ databases">
        <authorList>
            <consortium name="AG Swart"/>
            <person name="Singh M."/>
            <person name="Singh A."/>
            <person name="Seah K."/>
            <person name="Emmerich C."/>
        </authorList>
    </citation>
    <scope>NUCLEOTIDE SEQUENCE</scope>
    <source>
        <strain evidence="2">ATCC30299</strain>
    </source>
</reference>
<evidence type="ECO:0000256" key="1">
    <source>
        <dbReference type="SAM" id="MobiDB-lite"/>
    </source>
</evidence>
<comment type="caution">
    <text evidence="2">The sequence shown here is derived from an EMBL/GenBank/DDBJ whole genome shotgun (WGS) entry which is preliminary data.</text>
</comment>
<organism evidence="2 3">
    <name type="scientific">Blepharisma stoltei</name>
    <dbReference type="NCBI Taxonomy" id="1481888"/>
    <lineage>
        <taxon>Eukaryota</taxon>
        <taxon>Sar</taxon>
        <taxon>Alveolata</taxon>
        <taxon>Ciliophora</taxon>
        <taxon>Postciliodesmatophora</taxon>
        <taxon>Heterotrichea</taxon>
        <taxon>Heterotrichida</taxon>
        <taxon>Blepharismidae</taxon>
        <taxon>Blepharisma</taxon>
    </lineage>
</organism>
<sequence>MEEQNSSQPVTIVQEFSGPAGVVTIVSTTQDSSNSNTSPEHNPVVNQNKDLYPKLPDTTHNMNITTTSNEHPINVSNNEEAKETQTITKSDLPKHTIKMQSSGTSVKVQSLSKNDDPLNQPIIAKVEEVKPKPQEEKTNSSEKNEPKVQQSNEVRGNVQVTVTTTSYAAEESQSPKNVKENKDPLKNAPEEKYDEEQKEEEKLGGDGQEYGNSPLVTTMHKNDEAQQVASTKGKSKRKNRDAKGQAACNACLLF</sequence>
<proteinExistence type="predicted"/>
<feature type="compositionally biased region" description="Low complexity" evidence="1">
    <location>
        <begin position="27"/>
        <end position="38"/>
    </location>
</feature>
<gene>
    <name evidence="2" type="ORF">BSTOLATCC_MIC62664</name>
</gene>
<feature type="compositionally biased region" description="Polar residues" evidence="1">
    <location>
        <begin position="98"/>
        <end position="112"/>
    </location>
</feature>
<feature type="region of interest" description="Disordered" evidence="1">
    <location>
        <begin position="26"/>
        <end position="244"/>
    </location>
</feature>
<feature type="compositionally biased region" description="Basic and acidic residues" evidence="1">
    <location>
        <begin position="177"/>
        <end position="191"/>
    </location>
</feature>
<evidence type="ECO:0000313" key="3">
    <source>
        <dbReference type="Proteomes" id="UP001162131"/>
    </source>
</evidence>